<feature type="signal peptide" evidence="10">
    <location>
        <begin position="1"/>
        <end position="17"/>
    </location>
</feature>
<gene>
    <name evidence="12" type="ORF">WN944_027048</name>
</gene>
<evidence type="ECO:0000256" key="3">
    <source>
        <dbReference type="ARBA" id="ARBA00022695"/>
    </source>
</evidence>
<dbReference type="InterPro" id="IPR000477">
    <property type="entry name" value="RT_dom"/>
</dbReference>
<dbReference type="InterPro" id="IPR043502">
    <property type="entry name" value="DNA/RNA_pol_sf"/>
</dbReference>
<name>A0AAP0LGT4_9ROSI</name>
<keyword evidence="2" id="KW-0808">Transferase</keyword>
<feature type="domain" description="Reverse transcriptase" evidence="11">
    <location>
        <begin position="399"/>
        <end position="578"/>
    </location>
</feature>
<dbReference type="GO" id="GO:0008233">
    <property type="term" value="F:peptidase activity"/>
    <property type="evidence" value="ECO:0007669"/>
    <property type="project" value="UniProtKB-KW"/>
</dbReference>
<evidence type="ECO:0000256" key="1">
    <source>
        <dbReference type="ARBA" id="ARBA00022670"/>
    </source>
</evidence>
<feature type="chain" id="PRO_5043041556" description="Reverse transcriptase domain-containing protein" evidence="10">
    <location>
        <begin position="18"/>
        <end position="707"/>
    </location>
</feature>
<organism evidence="12 13">
    <name type="scientific">Citrus x changshan-huyou</name>
    <dbReference type="NCBI Taxonomy" id="2935761"/>
    <lineage>
        <taxon>Eukaryota</taxon>
        <taxon>Viridiplantae</taxon>
        <taxon>Streptophyta</taxon>
        <taxon>Embryophyta</taxon>
        <taxon>Tracheophyta</taxon>
        <taxon>Spermatophyta</taxon>
        <taxon>Magnoliopsida</taxon>
        <taxon>eudicotyledons</taxon>
        <taxon>Gunneridae</taxon>
        <taxon>Pentapetalae</taxon>
        <taxon>rosids</taxon>
        <taxon>malvids</taxon>
        <taxon>Sapindales</taxon>
        <taxon>Rutaceae</taxon>
        <taxon>Aurantioideae</taxon>
        <taxon>Citrus</taxon>
    </lineage>
</organism>
<comment type="caution">
    <text evidence="12">The sequence shown here is derived from an EMBL/GenBank/DDBJ whole genome shotgun (WGS) entry which is preliminary data.</text>
</comment>
<evidence type="ECO:0000256" key="4">
    <source>
        <dbReference type="ARBA" id="ARBA00022722"/>
    </source>
</evidence>
<feature type="compositionally biased region" description="Low complexity" evidence="9">
    <location>
        <begin position="193"/>
        <end position="218"/>
    </location>
</feature>
<dbReference type="PANTHER" id="PTHR37984">
    <property type="entry name" value="PROTEIN CBG26694"/>
    <property type="match status" value="1"/>
</dbReference>
<keyword evidence="6" id="KW-0378">Hydrolase</keyword>
<dbReference type="InterPro" id="IPR021109">
    <property type="entry name" value="Peptidase_aspartic_dom_sf"/>
</dbReference>
<dbReference type="CDD" id="cd00303">
    <property type="entry name" value="retropepsin_like"/>
    <property type="match status" value="1"/>
</dbReference>
<sequence length="707" mass="79180">MASMIMIASFLCSTSKAWVNTGQRLLHLSALLHIFPRIQSVKVTSSGWGLFYVGDYYRSNDRNRYCLFVAFMNNLNNLHLESKVEMDVLEEPLCNPAIYSWIFQFSAGKIHQAGSFATGTVIEYQRQFERLADRTRNLPESFFISCFLSGLREDIKIGVQMLKPASLLRTFELARFQEEYAAISNRRIPPRPSISRPSPLLNSSPTITKTGGSSQPSLLGPPPPGFPPFQYIDDKDEHIEAFEEFPETVEVSLKALTGATPQNTMRLKGNLKKHADGGVISSSGKCSHVPVNIQGFKFHLDLFLLPVSGCDIVLGAEWLRSLGAILWDFSKLTMQFTWKGQPVQLTGYNSLPPALANHVADISAPSIITKVLETYSGIFAEPTELPPQRLIDHHIPLLPGSSPVNHSISPYSSPVLLVKKKNGYWRMCIDYRALNKVTIKDRYLIPVVDELLDELHGASVFSKLDLRSGYHQIRVHPSDIAKTTFRTHDGHYEFLVMPFGLSNAPATFQNLMNEIFRPFIRKFVLVFFDDILVYSTSLQEHARHLSAVLQCLQQNRLYVKLTKCSFAQSSVEYLGHIVSATGVAVIPEKVQCMLEWPKPTTIKTLRGFLGLMGYYHKFIAGYGKIAAPLTDMLKQDSFTWSPTIEAAFDELRQAMASTPVLALPNFTKPFSIECDASGRGIGAVHMQEGHPLAYISKGLSRKNQINI</sequence>
<dbReference type="PROSITE" id="PS50878">
    <property type="entry name" value="RT_POL"/>
    <property type="match status" value="1"/>
</dbReference>
<dbReference type="Pfam" id="PF17919">
    <property type="entry name" value="RT_RNaseH_2"/>
    <property type="match status" value="1"/>
</dbReference>
<feature type="region of interest" description="Disordered" evidence="9">
    <location>
        <begin position="187"/>
        <end position="221"/>
    </location>
</feature>
<dbReference type="GO" id="GO:0006508">
    <property type="term" value="P:proteolysis"/>
    <property type="evidence" value="ECO:0007669"/>
    <property type="project" value="UniProtKB-KW"/>
</dbReference>
<dbReference type="Pfam" id="PF08284">
    <property type="entry name" value="RVP_2"/>
    <property type="match status" value="1"/>
</dbReference>
<dbReference type="Gene3D" id="3.30.70.270">
    <property type="match status" value="2"/>
</dbReference>
<dbReference type="InterPro" id="IPR043128">
    <property type="entry name" value="Rev_trsase/Diguanyl_cyclase"/>
</dbReference>
<evidence type="ECO:0000256" key="2">
    <source>
        <dbReference type="ARBA" id="ARBA00022679"/>
    </source>
</evidence>
<dbReference type="InterPro" id="IPR041577">
    <property type="entry name" value="RT_RNaseH_2"/>
</dbReference>
<dbReference type="SUPFAM" id="SSF56672">
    <property type="entry name" value="DNA/RNA polymerases"/>
    <property type="match status" value="1"/>
</dbReference>
<dbReference type="GO" id="GO:0004519">
    <property type="term" value="F:endonuclease activity"/>
    <property type="evidence" value="ECO:0007669"/>
    <property type="project" value="UniProtKB-KW"/>
</dbReference>
<evidence type="ECO:0000256" key="10">
    <source>
        <dbReference type="SAM" id="SignalP"/>
    </source>
</evidence>
<evidence type="ECO:0000313" key="13">
    <source>
        <dbReference type="Proteomes" id="UP001428341"/>
    </source>
</evidence>
<evidence type="ECO:0000256" key="9">
    <source>
        <dbReference type="SAM" id="MobiDB-lite"/>
    </source>
</evidence>
<dbReference type="GO" id="GO:0003964">
    <property type="term" value="F:RNA-directed DNA polymerase activity"/>
    <property type="evidence" value="ECO:0007669"/>
    <property type="project" value="UniProtKB-KW"/>
</dbReference>
<evidence type="ECO:0000256" key="6">
    <source>
        <dbReference type="ARBA" id="ARBA00022801"/>
    </source>
</evidence>
<keyword evidence="5" id="KW-0255">Endonuclease</keyword>
<dbReference type="FunFam" id="3.10.10.10:FF:000007">
    <property type="entry name" value="Retrovirus-related Pol polyprotein from transposon 17.6-like Protein"/>
    <property type="match status" value="1"/>
</dbReference>
<dbReference type="Pfam" id="PF00078">
    <property type="entry name" value="RVT_1"/>
    <property type="match status" value="1"/>
</dbReference>
<dbReference type="PANTHER" id="PTHR37984:SF5">
    <property type="entry name" value="PROTEIN NYNRIN-LIKE"/>
    <property type="match status" value="1"/>
</dbReference>
<dbReference type="InterPro" id="IPR050951">
    <property type="entry name" value="Retrovirus_Pol_polyprotein"/>
</dbReference>
<protein>
    <recommendedName>
        <fullName evidence="11">Reverse transcriptase domain-containing protein</fullName>
    </recommendedName>
</protein>
<keyword evidence="13" id="KW-1185">Reference proteome</keyword>
<proteinExistence type="predicted"/>
<evidence type="ECO:0000256" key="5">
    <source>
        <dbReference type="ARBA" id="ARBA00022759"/>
    </source>
</evidence>
<dbReference type="Proteomes" id="UP001428341">
    <property type="component" value="Unassembled WGS sequence"/>
</dbReference>
<evidence type="ECO:0000313" key="12">
    <source>
        <dbReference type="EMBL" id="KAK9175043.1"/>
    </source>
</evidence>
<dbReference type="CDD" id="cd01647">
    <property type="entry name" value="RT_LTR"/>
    <property type="match status" value="1"/>
</dbReference>
<accession>A0AAP0LGT4</accession>
<dbReference type="Gene3D" id="2.40.70.10">
    <property type="entry name" value="Acid Proteases"/>
    <property type="match status" value="1"/>
</dbReference>
<keyword evidence="7" id="KW-0695">RNA-directed DNA polymerase</keyword>
<keyword evidence="1" id="KW-0645">Protease</keyword>
<keyword evidence="4" id="KW-0540">Nuclease</keyword>
<reference evidence="12 13" key="1">
    <citation type="submission" date="2024-05" db="EMBL/GenBank/DDBJ databases">
        <title>Haplotype-resolved chromosome-level genome assembly of Huyou (Citrus changshanensis).</title>
        <authorList>
            <person name="Miao C."/>
            <person name="Chen W."/>
            <person name="Wu Y."/>
            <person name="Wang L."/>
            <person name="Zhao S."/>
            <person name="Grierson D."/>
            <person name="Xu C."/>
            <person name="Chen K."/>
        </authorList>
    </citation>
    <scope>NUCLEOTIDE SEQUENCE [LARGE SCALE GENOMIC DNA]</scope>
    <source>
        <strain evidence="12">01-14</strain>
        <tissue evidence="12">Leaf</tissue>
    </source>
</reference>
<dbReference type="EMBL" id="JBCGBO010000025">
    <property type="protein sequence ID" value="KAK9175043.1"/>
    <property type="molecule type" value="Genomic_DNA"/>
</dbReference>
<evidence type="ECO:0000256" key="7">
    <source>
        <dbReference type="ARBA" id="ARBA00022918"/>
    </source>
</evidence>
<evidence type="ECO:0000259" key="11">
    <source>
        <dbReference type="PROSITE" id="PS50878"/>
    </source>
</evidence>
<dbReference type="AlphaFoldDB" id="A0AAP0LGT4"/>
<evidence type="ECO:0000256" key="8">
    <source>
        <dbReference type="ARBA" id="ARBA00023268"/>
    </source>
</evidence>
<dbReference type="Gene3D" id="3.10.10.10">
    <property type="entry name" value="HIV Type 1 Reverse Transcriptase, subunit A, domain 1"/>
    <property type="match status" value="1"/>
</dbReference>
<keyword evidence="3" id="KW-0548">Nucleotidyltransferase</keyword>
<dbReference type="FunFam" id="3.30.70.270:FF:000020">
    <property type="entry name" value="Transposon Tf2-6 polyprotein-like Protein"/>
    <property type="match status" value="1"/>
</dbReference>
<keyword evidence="8" id="KW-0511">Multifunctional enzyme</keyword>
<keyword evidence="10" id="KW-0732">Signal</keyword>